<evidence type="ECO:0000256" key="1">
    <source>
        <dbReference type="SAM" id="Phobius"/>
    </source>
</evidence>
<keyword evidence="3" id="KW-1185">Reference proteome</keyword>
<feature type="transmembrane region" description="Helical" evidence="1">
    <location>
        <begin position="7"/>
        <end position="29"/>
    </location>
</feature>
<proteinExistence type="predicted"/>
<dbReference type="AlphaFoldDB" id="A0A511WYZ1"/>
<evidence type="ECO:0000313" key="2">
    <source>
        <dbReference type="EMBL" id="GEN55032.1"/>
    </source>
</evidence>
<dbReference type="RefSeq" id="WP_146818210.1">
    <property type="nucleotide sequence ID" value="NZ_BJYD01000029.1"/>
</dbReference>
<sequence length="77" mass="8924">MKKYIVFIFTLMLSYGLVSWGTGLVLTFLHEPDPWRVNAETDPSMLVRVMPAVVLVLPILMAILITNKFNQRREMKE</sequence>
<feature type="transmembrane region" description="Helical" evidence="1">
    <location>
        <begin position="49"/>
        <end position="66"/>
    </location>
</feature>
<organism evidence="2 3">
    <name type="scientific">Halobacillus faecis</name>
    <dbReference type="NCBI Taxonomy" id="360184"/>
    <lineage>
        <taxon>Bacteria</taxon>
        <taxon>Bacillati</taxon>
        <taxon>Bacillota</taxon>
        <taxon>Bacilli</taxon>
        <taxon>Bacillales</taxon>
        <taxon>Bacillaceae</taxon>
        <taxon>Halobacillus</taxon>
    </lineage>
</organism>
<evidence type="ECO:0000313" key="3">
    <source>
        <dbReference type="Proteomes" id="UP000321886"/>
    </source>
</evidence>
<accession>A0A511WYZ1</accession>
<name>A0A511WYZ1_9BACI</name>
<keyword evidence="1" id="KW-1133">Transmembrane helix</keyword>
<protein>
    <submittedName>
        <fullName evidence="2">Uncharacterized protein</fullName>
    </submittedName>
</protein>
<reference evidence="2 3" key="1">
    <citation type="submission" date="2019-07" db="EMBL/GenBank/DDBJ databases">
        <title>Whole genome shotgun sequence of Halobacillus faecis NBRC 103569.</title>
        <authorList>
            <person name="Hosoyama A."/>
            <person name="Uohara A."/>
            <person name="Ohji S."/>
            <person name="Ichikawa N."/>
        </authorList>
    </citation>
    <scope>NUCLEOTIDE SEQUENCE [LARGE SCALE GENOMIC DNA]</scope>
    <source>
        <strain evidence="2 3">NBRC 103569</strain>
    </source>
</reference>
<dbReference type="EMBL" id="BJYD01000029">
    <property type="protein sequence ID" value="GEN55032.1"/>
    <property type="molecule type" value="Genomic_DNA"/>
</dbReference>
<keyword evidence="1" id="KW-0472">Membrane</keyword>
<dbReference type="Proteomes" id="UP000321886">
    <property type="component" value="Unassembled WGS sequence"/>
</dbReference>
<dbReference type="OrthoDB" id="2971478at2"/>
<comment type="caution">
    <text evidence="2">The sequence shown here is derived from an EMBL/GenBank/DDBJ whole genome shotgun (WGS) entry which is preliminary data.</text>
</comment>
<gene>
    <name evidence="2" type="ORF">HFA01_32940</name>
</gene>
<keyword evidence="1" id="KW-0812">Transmembrane</keyword>